<name>A0A371FW90_MUCPR</name>
<accession>A0A371FW90</accession>
<dbReference type="AlphaFoldDB" id="A0A371FW90"/>
<protein>
    <submittedName>
        <fullName evidence="1">Uncharacterized protein</fullName>
    </submittedName>
</protein>
<dbReference type="Proteomes" id="UP000257109">
    <property type="component" value="Unassembled WGS sequence"/>
</dbReference>
<organism evidence="1 2">
    <name type="scientific">Mucuna pruriens</name>
    <name type="common">Velvet bean</name>
    <name type="synonym">Dolichos pruriens</name>
    <dbReference type="NCBI Taxonomy" id="157652"/>
    <lineage>
        <taxon>Eukaryota</taxon>
        <taxon>Viridiplantae</taxon>
        <taxon>Streptophyta</taxon>
        <taxon>Embryophyta</taxon>
        <taxon>Tracheophyta</taxon>
        <taxon>Spermatophyta</taxon>
        <taxon>Magnoliopsida</taxon>
        <taxon>eudicotyledons</taxon>
        <taxon>Gunneridae</taxon>
        <taxon>Pentapetalae</taxon>
        <taxon>rosids</taxon>
        <taxon>fabids</taxon>
        <taxon>Fabales</taxon>
        <taxon>Fabaceae</taxon>
        <taxon>Papilionoideae</taxon>
        <taxon>50 kb inversion clade</taxon>
        <taxon>NPAAA clade</taxon>
        <taxon>indigoferoid/millettioid clade</taxon>
        <taxon>Phaseoleae</taxon>
        <taxon>Mucuna</taxon>
    </lineage>
</organism>
<evidence type="ECO:0000313" key="2">
    <source>
        <dbReference type="Proteomes" id="UP000257109"/>
    </source>
</evidence>
<keyword evidence="2" id="KW-1185">Reference proteome</keyword>
<gene>
    <name evidence="1" type="ORF">CR513_36612</name>
</gene>
<feature type="non-terminal residue" evidence="1">
    <location>
        <position position="1"/>
    </location>
</feature>
<reference evidence="1" key="1">
    <citation type="submission" date="2018-05" db="EMBL/GenBank/DDBJ databases">
        <title>Draft genome of Mucuna pruriens seed.</title>
        <authorList>
            <person name="Nnadi N.E."/>
            <person name="Vos R."/>
            <person name="Hasami M.H."/>
            <person name="Devisetty U.K."/>
            <person name="Aguiy J.C."/>
        </authorList>
    </citation>
    <scope>NUCLEOTIDE SEQUENCE [LARGE SCALE GENOMIC DNA]</scope>
    <source>
        <strain evidence="1">JCA_2017</strain>
    </source>
</reference>
<comment type="caution">
    <text evidence="1">The sequence shown here is derived from an EMBL/GenBank/DDBJ whole genome shotgun (WGS) entry which is preliminary data.</text>
</comment>
<proteinExistence type="predicted"/>
<dbReference type="EMBL" id="QJKJ01007602">
    <property type="protein sequence ID" value="RDX82579.1"/>
    <property type="molecule type" value="Genomic_DNA"/>
</dbReference>
<sequence>MIKREKDLGYKLYPIITLDNIGIFRHIHWYQSLWRQYSQKDNSKNKGHPCFTHANSRTARSDSGDNLRRLRGIYRSRGLLLLRFRRLGDMGSRRRRESGCGSDCLLGSEKIGRKKHLTDLINGEMLIRVHDPSDGGVNFSRGDVHTATVTDHVQFRLPVLVPGESSHGVGEGIEVGGGDKVRENVELNQLQFLAVREAVQEPRFQFREGAVVRRQDG</sequence>
<evidence type="ECO:0000313" key="1">
    <source>
        <dbReference type="EMBL" id="RDX82579.1"/>
    </source>
</evidence>